<organism evidence="2 3">
    <name type="scientific">Chitinophaga silvatica</name>
    <dbReference type="NCBI Taxonomy" id="2282649"/>
    <lineage>
        <taxon>Bacteria</taxon>
        <taxon>Pseudomonadati</taxon>
        <taxon>Bacteroidota</taxon>
        <taxon>Chitinophagia</taxon>
        <taxon>Chitinophagales</taxon>
        <taxon>Chitinophagaceae</taxon>
        <taxon>Chitinophaga</taxon>
    </lineage>
</organism>
<gene>
    <name evidence="2" type="ORF">DVR12_24270</name>
</gene>
<feature type="domain" description="Bacterial bifunctional deaminase-reductase C-terminal" evidence="1">
    <location>
        <begin position="2"/>
        <end position="172"/>
    </location>
</feature>
<dbReference type="InterPro" id="IPR024072">
    <property type="entry name" value="DHFR-like_dom_sf"/>
</dbReference>
<dbReference type="PANTHER" id="PTHR38011:SF11">
    <property type="entry name" value="2,5-DIAMINO-6-RIBOSYLAMINO-4(3H)-PYRIMIDINONE 5'-PHOSPHATE REDUCTASE"/>
    <property type="match status" value="1"/>
</dbReference>
<dbReference type="GO" id="GO:0009231">
    <property type="term" value="P:riboflavin biosynthetic process"/>
    <property type="evidence" value="ECO:0007669"/>
    <property type="project" value="InterPro"/>
</dbReference>
<dbReference type="EMBL" id="QPMM01000014">
    <property type="protein sequence ID" value="RFS19348.1"/>
    <property type="molecule type" value="Genomic_DNA"/>
</dbReference>
<dbReference type="InterPro" id="IPR050765">
    <property type="entry name" value="Riboflavin_Biosynth_HTPR"/>
</dbReference>
<dbReference type="PANTHER" id="PTHR38011">
    <property type="entry name" value="DIHYDROFOLATE REDUCTASE FAMILY PROTEIN (AFU_ORTHOLOGUE AFUA_8G06820)"/>
    <property type="match status" value="1"/>
</dbReference>
<dbReference type="Proteomes" id="UP000260644">
    <property type="component" value="Unassembled WGS sequence"/>
</dbReference>
<name>A0A3E1Y3U6_9BACT</name>
<dbReference type="SUPFAM" id="SSF53597">
    <property type="entry name" value="Dihydrofolate reductase-like"/>
    <property type="match status" value="1"/>
</dbReference>
<dbReference type="AlphaFoldDB" id="A0A3E1Y3U6"/>
<reference evidence="2 3" key="1">
    <citation type="submission" date="2018-07" db="EMBL/GenBank/DDBJ databases">
        <title>Chitinophaga K2CV101002-2 sp. nov., isolated from a monsoon evergreen broad-leaved forest soil.</title>
        <authorList>
            <person name="Lv Y."/>
        </authorList>
    </citation>
    <scope>NUCLEOTIDE SEQUENCE [LARGE SCALE GENOMIC DNA]</scope>
    <source>
        <strain evidence="2 3">GDMCC 1.1288</strain>
    </source>
</reference>
<dbReference type="GO" id="GO:0008703">
    <property type="term" value="F:5-amino-6-(5-phosphoribosylamino)uracil reductase activity"/>
    <property type="evidence" value="ECO:0007669"/>
    <property type="project" value="InterPro"/>
</dbReference>
<accession>A0A3E1Y3U6</accession>
<sequence length="188" mass="21398">MRKILSFMHVSLDGYVAGPNGEMDWIKLDDKLFDYVGERTNTVDLALYGKNTFDMMESYWPTAADKPNATKHDKEHSAWYKKVNKLVASTTLQSNDPLVTVLGTDLPQRLREIKNQEGSEIIMFGSPGLVHSLLEYELIDAFWLFINPVLIGKGIPMFEGLKHITQLQLIKTDIFQKSGVVCLNYEKI</sequence>
<dbReference type="Pfam" id="PF01872">
    <property type="entry name" value="RibD_C"/>
    <property type="match status" value="1"/>
</dbReference>
<dbReference type="RefSeq" id="WP_116978401.1">
    <property type="nucleotide sequence ID" value="NZ_QPMM01000014.1"/>
</dbReference>
<dbReference type="Gene3D" id="3.40.430.10">
    <property type="entry name" value="Dihydrofolate Reductase, subunit A"/>
    <property type="match status" value="1"/>
</dbReference>
<dbReference type="InterPro" id="IPR002734">
    <property type="entry name" value="RibDG_C"/>
</dbReference>
<dbReference type="OrthoDB" id="195113at2"/>
<evidence type="ECO:0000313" key="3">
    <source>
        <dbReference type="Proteomes" id="UP000260644"/>
    </source>
</evidence>
<keyword evidence="3" id="KW-1185">Reference proteome</keyword>
<evidence type="ECO:0000259" key="1">
    <source>
        <dbReference type="Pfam" id="PF01872"/>
    </source>
</evidence>
<comment type="caution">
    <text evidence="2">The sequence shown here is derived from an EMBL/GenBank/DDBJ whole genome shotgun (WGS) entry which is preliminary data.</text>
</comment>
<evidence type="ECO:0000313" key="2">
    <source>
        <dbReference type="EMBL" id="RFS19348.1"/>
    </source>
</evidence>
<protein>
    <submittedName>
        <fullName evidence="2">Dihydrofolate reductase</fullName>
    </submittedName>
</protein>
<proteinExistence type="predicted"/>